<dbReference type="KEGG" id="hje:HacjB3_05305"/>
<dbReference type="RefSeq" id="WP_013199407.1">
    <property type="nucleotide sequence ID" value="NC_014297.1"/>
</dbReference>
<gene>
    <name evidence="1" type="ordered locus">HacjB3_05305</name>
</gene>
<sequence length="75" mass="8080">MPAADQDRPGDVEILVGHLDGLAVGEVDDIVVVGALELRGLGDDHVGVVLTPPWFSNALPATDGRRFECRRWVDC</sequence>
<organism evidence="1 2">
    <name type="scientific">Halalkalicoccus jeotgali (strain DSM 18796 / CECT 7217 / JCM 14584 / KCTC 4019 / B3)</name>
    <dbReference type="NCBI Taxonomy" id="795797"/>
    <lineage>
        <taxon>Archaea</taxon>
        <taxon>Methanobacteriati</taxon>
        <taxon>Methanobacteriota</taxon>
        <taxon>Stenosarchaea group</taxon>
        <taxon>Halobacteria</taxon>
        <taxon>Halobacteriales</taxon>
        <taxon>Halococcaceae</taxon>
        <taxon>Halalkalicoccus</taxon>
    </lineage>
</organism>
<accession>D8J9P0</accession>
<dbReference type="HOGENOM" id="CLU_2662196_0_0_2"/>
<dbReference type="STRING" id="795797.HacjB3_05305"/>
<dbReference type="Proteomes" id="UP000000390">
    <property type="component" value="Chromosome"/>
</dbReference>
<dbReference type="AlphaFoldDB" id="D8J9P0"/>
<reference evidence="1 2" key="1">
    <citation type="journal article" date="2010" name="J. Bacteriol.">
        <title>Complete genome sequence of Halalkalicoccus jeotgali B3(T), an extremely halophilic archaeon.</title>
        <authorList>
            <person name="Roh S.W."/>
            <person name="Nam Y.D."/>
            <person name="Nam S.H."/>
            <person name="Choi S.H."/>
            <person name="Park H.S."/>
            <person name="Bae J.W."/>
        </authorList>
    </citation>
    <scope>NUCLEOTIDE SEQUENCE [LARGE SCALE GENOMIC DNA]</scope>
    <source>
        <strain evidence="2">DSM 18796 / CECT 7217 / JCM 14584 / KCTC 4019 / B3</strain>
    </source>
</reference>
<evidence type="ECO:0000313" key="2">
    <source>
        <dbReference type="Proteomes" id="UP000000390"/>
    </source>
</evidence>
<dbReference type="EMBL" id="CP002062">
    <property type="protein sequence ID" value="ADJ14452.1"/>
    <property type="molecule type" value="Genomic_DNA"/>
</dbReference>
<dbReference type="GeneID" id="9418865"/>
<evidence type="ECO:0000313" key="1">
    <source>
        <dbReference type="EMBL" id="ADJ14452.1"/>
    </source>
</evidence>
<protein>
    <submittedName>
        <fullName evidence="1">Uncharacterized protein</fullName>
    </submittedName>
</protein>
<proteinExistence type="predicted"/>
<name>D8J9P0_HALJB</name>